<evidence type="ECO:0000313" key="1">
    <source>
        <dbReference type="EMBL" id="KAG9187977.1"/>
    </source>
</evidence>
<sequence length="124" mass="14199">MTASHTLTLQELRFDIITTSMKSIYLEGKALVPDCWINGFGHVVHVEDVHDDAGEAWKFASDLDGQRVLALRPLDHYYRDNSTHADCIHEIGQFFPFKRQANEVIPYLLKHINQTAPQHMKAPD</sequence>
<gene>
    <name evidence="1" type="ORF">G6011_01900</name>
</gene>
<keyword evidence="2" id="KW-1185">Reference proteome</keyword>
<organism evidence="1 2">
    <name type="scientific">Alternaria panax</name>
    <dbReference type="NCBI Taxonomy" id="48097"/>
    <lineage>
        <taxon>Eukaryota</taxon>
        <taxon>Fungi</taxon>
        <taxon>Dikarya</taxon>
        <taxon>Ascomycota</taxon>
        <taxon>Pezizomycotina</taxon>
        <taxon>Dothideomycetes</taxon>
        <taxon>Pleosporomycetidae</taxon>
        <taxon>Pleosporales</taxon>
        <taxon>Pleosporineae</taxon>
        <taxon>Pleosporaceae</taxon>
        <taxon>Alternaria</taxon>
        <taxon>Alternaria sect. Panax</taxon>
    </lineage>
</organism>
<reference evidence="1" key="1">
    <citation type="submission" date="2021-07" db="EMBL/GenBank/DDBJ databases">
        <title>Genome Resource of American Ginseng Black Spot Pathogen Alternaria panax.</title>
        <authorList>
            <person name="Qiu C."/>
            <person name="Wang W."/>
            <person name="Liu Z."/>
        </authorList>
    </citation>
    <scope>NUCLEOTIDE SEQUENCE</scope>
    <source>
        <strain evidence="1">BNCC115425</strain>
    </source>
</reference>
<comment type="caution">
    <text evidence="1">The sequence shown here is derived from an EMBL/GenBank/DDBJ whole genome shotgun (WGS) entry which is preliminary data.</text>
</comment>
<accession>A0AAD4I712</accession>
<protein>
    <submittedName>
        <fullName evidence="1">Uncharacterized protein</fullName>
    </submittedName>
</protein>
<dbReference type="EMBL" id="JAANER010000006">
    <property type="protein sequence ID" value="KAG9187977.1"/>
    <property type="molecule type" value="Genomic_DNA"/>
</dbReference>
<name>A0AAD4I712_9PLEO</name>
<dbReference type="Proteomes" id="UP001199106">
    <property type="component" value="Unassembled WGS sequence"/>
</dbReference>
<evidence type="ECO:0000313" key="2">
    <source>
        <dbReference type="Proteomes" id="UP001199106"/>
    </source>
</evidence>
<proteinExistence type="predicted"/>
<dbReference type="AlphaFoldDB" id="A0AAD4I712"/>